<evidence type="ECO:0000313" key="2">
    <source>
        <dbReference type="Proteomes" id="UP000604730"/>
    </source>
</evidence>
<dbReference type="Proteomes" id="UP000604730">
    <property type="component" value="Unassembled WGS sequence"/>
</dbReference>
<dbReference type="RefSeq" id="WP_208429820.1">
    <property type="nucleotide sequence ID" value="NZ_JAEPRJ010000001.1"/>
</dbReference>
<protein>
    <submittedName>
        <fullName evidence="1">DUF3990 domain-containing protein</fullName>
    </submittedName>
</protein>
<evidence type="ECO:0000313" key="1">
    <source>
        <dbReference type="EMBL" id="MBK5898397.1"/>
    </source>
</evidence>
<dbReference type="InterPro" id="IPR025051">
    <property type="entry name" value="DUF3990"/>
</dbReference>
<accession>A0ABS1J2U5</accession>
<reference evidence="1 2" key="1">
    <citation type="submission" date="2021-01" db="EMBL/GenBank/DDBJ databases">
        <title>Isolation and description of Catonella massiliensis sp. nov., a novel Catonella species, isolated from a stable periodontitis subject.</title>
        <authorList>
            <person name="Antezack A."/>
            <person name="Boxberger M."/>
            <person name="La Scola B."/>
            <person name="Monnet-Corti V."/>
        </authorList>
    </citation>
    <scope>NUCLEOTIDE SEQUENCE [LARGE SCALE GENOMIC DNA]</scope>
    <source>
        <strain evidence="1 2">Marseille-Q4567</strain>
    </source>
</reference>
<proteinExistence type="predicted"/>
<organism evidence="1 2">
    <name type="scientific">Catonella massiliensis</name>
    <dbReference type="NCBI Taxonomy" id="2799636"/>
    <lineage>
        <taxon>Bacteria</taxon>
        <taxon>Bacillati</taxon>
        <taxon>Bacillota</taxon>
        <taxon>Clostridia</taxon>
        <taxon>Lachnospirales</taxon>
        <taxon>Lachnospiraceae</taxon>
        <taxon>Catonella</taxon>
    </lineage>
</organism>
<keyword evidence="2" id="KW-1185">Reference proteome</keyword>
<comment type="caution">
    <text evidence="1">The sequence shown here is derived from an EMBL/GenBank/DDBJ whole genome shotgun (WGS) entry which is preliminary data.</text>
</comment>
<name>A0ABS1J2U5_9FIRM</name>
<sequence>MILYHGSNTDIRTINLALCRPFKDFGRGFYLTVIKEQAEKMANRVAKIYGGNPVVNAYNIDENFIAMRELNIKNFGTKTSEEWARFVRNNRNKKNENYSDIECNLDNKYDIVIGPIADDDMALLFRQYENGMITFDTMLNGMIYKETTNQYSFHTERAISLLKKERN</sequence>
<dbReference type="Pfam" id="PF13151">
    <property type="entry name" value="DUF3990"/>
    <property type="match status" value="1"/>
</dbReference>
<dbReference type="EMBL" id="JAEPRJ010000001">
    <property type="protein sequence ID" value="MBK5898397.1"/>
    <property type="molecule type" value="Genomic_DNA"/>
</dbReference>
<gene>
    <name evidence="1" type="ORF">JJN12_11495</name>
</gene>